<proteinExistence type="predicted"/>
<protein>
    <submittedName>
        <fullName evidence="1">Uncharacterized protein</fullName>
    </submittedName>
</protein>
<gene>
    <name evidence="1" type="ORF">EMQ_0299</name>
</gene>
<sequence length="80" mass="9312">MMNTSENIFYLIGSDGSRYVPYKKENRKNGKYGYEILPSGYGNDPSRAEYTEDVEQRWTRPFGQFCGLDKLYPVVVMPPF</sequence>
<dbReference type="AlphaFoldDB" id="A0AB33ICH7"/>
<accession>A0AB33ICH7</accession>
<organism evidence="1 2">
    <name type="scientific">Acetobacter aceti NBRC 14818</name>
    <dbReference type="NCBI Taxonomy" id="887700"/>
    <lineage>
        <taxon>Bacteria</taxon>
        <taxon>Pseudomonadati</taxon>
        <taxon>Pseudomonadota</taxon>
        <taxon>Alphaproteobacteria</taxon>
        <taxon>Acetobacterales</taxon>
        <taxon>Acetobacteraceae</taxon>
        <taxon>Acetobacter</taxon>
        <taxon>Acetobacter subgen. Acetobacter</taxon>
    </lineage>
</organism>
<dbReference type="EMBL" id="AP023410">
    <property type="protein sequence ID" value="BCK74693.1"/>
    <property type="molecule type" value="Genomic_DNA"/>
</dbReference>
<keyword evidence="2" id="KW-1185">Reference proteome</keyword>
<reference evidence="1 2" key="1">
    <citation type="journal article" date="2011" name="Microbiology">
        <title>Transcriptome response to different carbon sources in Acetobacter aceti.</title>
        <authorList>
            <person name="Sakurai K."/>
            <person name="Arai H."/>
            <person name="Ishii M."/>
            <person name="Igarashi Y."/>
        </authorList>
    </citation>
    <scope>NUCLEOTIDE SEQUENCE [LARGE SCALE GENOMIC DNA]</scope>
    <source>
        <strain evidence="1 2">NBRC 14818</strain>
    </source>
</reference>
<evidence type="ECO:0000313" key="2">
    <source>
        <dbReference type="Proteomes" id="UP000516424"/>
    </source>
</evidence>
<evidence type="ECO:0000313" key="1">
    <source>
        <dbReference type="EMBL" id="BCK74693.1"/>
    </source>
</evidence>
<dbReference type="Proteomes" id="UP000516424">
    <property type="component" value="Chromosome"/>
</dbReference>
<name>A0AB33ICH7_ACEAC</name>